<evidence type="ECO:0000313" key="2">
    <source>
        <dbReference type="EMBL" id="KAJ7631485.1"/>
    </source>
</evidence>
<protein>
    <submittedName>
        <fullName evidence="2">Uncharacterized protein</fullName>
    </submittedName>
</protein>
<comment type="caution">
    <text evidence="2">The sequence shown here is derived from an EMBL/GenBank/DDBJ whole genome shotgun (WGS) entry which is preliminary data.</text>
</comment>
<name>A0AAD7FLZ8_MYCRO</name>
<reference evidence="2" key="1">
    <citation type="submission" date="2023-03" db="EMBL/GenBank/DDBJ databases">
        <title>Massive genome expansion in bonnet fungi (Mycena s.s.) driven by repeated elements and novel gene families across ecological guilds.</title>
        <authorList>
            <consortium name="Lawrence Berkeley National Laboratory"/>
            <person name="Harder C.B."/>
            <person name="Miyauchi S."/>
            <person name="Viragh M."/>
            <person name="Kuo A."/>
            <person name="Thoen E."/>
            <person name="Andreopoulos B."/>
            <person name="Lu D."/>
            <person name="Skrede I."/>
            <person name="Drula E."/>
            <person name="Henrissat B."/>
            <person name="Morin E."/>
            <person name="Kohler A."/>
            <person name="Barry K."/>
            <person name="LaButti K."/>
            <person name="Morin E."/>
            <person name="Salamov A."/>
            <person name="Lipzen A."/>
            <person name="Mereny Z."/>
            <person name="Hegedus B."/>
            <person name="Baldrian P."/>
            <person name="Stursova M."/>
            <person name="Weitz H."/>
            <person name="Taylor A."/>
            <person name="Grigoriev I.V."/>
            <person name="Nagy L.G."/>
            <person name="Martin F."/>
            <person name="Kauserud H."/>
        </authorList>
    </citation>
    <scope>NUCLEOTIDE SEQUENCE</scope>
    <source>
        <strain evidence="2">CBHHK067</strain>
    </source>
</reference>
<gene>
    <name evidence="2" type="ORF">B0H17DRAFT_1150280</name>
</gene>
<keyword evidence="3" id="KW-1185">Reference proteome</keyword>
<dbReference type="EMBL" id="JARKIE010000517">
    <property type="protein sequence ID" value="KAJ7631485.1"/>
    <property type="molecule type" value="Genomic_DNA"/>
</dbReference>
<evidence type="ECO:0000313" key="3">
    <source>
        <dbReference type="Proteomes" id="UP001221757"/>
    </source>
</evidence>
<evidence type="ECO:0000256" key="1">
    <source>
        <dbReference type="SAM" id="MobiDB-lite"/>
    </source>
</evidence>
<accession>A0AAD7FLZ8</accession>
<feature type="compositionally biased region" description="Basic residues" evidence="1">
    <location>
        <begin position="10"/>
        <end position="19"/>
    </location>
</feature>
<dbReference type="Proteomes" id="UP001221757">
    <property type="component" value="Unassembled WGS sequence"/>
</dbReference>
<sequence>MSQAEDKYFPSKKGHKKNVRGTWRAAQGPPGKGDTGARTEIGRAISVSKRREWPWRRVSAKREGGDDTIAGKRVGRLRGERERNTLEEERGVLSLDVHGGRQEEKRIRFDSSYVRVTVKGGSRFKFQIWRRGEGGPGEGFKKLFTTYFVSSNTGYRMCWENAGTIKWVVNDPPRPQGLRTAV</sequence>
<proteinExistence type="predicted"/>
<organism evidence="2 3">
    <name type="scientific">Mycena rosella</name>
    <name type="common">Pink bonnet</name>
    <name type="synonym">Agaricus rosellus</name>
    <dbReference type="NCBI Taxonomy" id="1033263"/>
    <lineage>
        <taxon>Eukaryota</taxon>
        <taxon>Fungi</taxon>
        <taxon>Dikarya</taxon>
        <taxon>Basidiomycota</taxon>
        <taxon>Agaricomycotina</taxon>
        <taxon>Agaricomycetes</taxon>
        <taxon>Agaricomycetidae</taxon>
        <taxon>Agaricales</taxon>
        <taxon>Marasmiineae</taxon>
        <taxon>Mycenaceae</taxon>
        <taxon>Mycena</taxon>
    </lineage>
</organism>
<feature type="region of interest" description="Disordered" evidence="1">
    <location>
        <begin position="1"/>
        <end position="41"/>
    </location>
</feature>
<dbReference type="AlphaFoldDB" id="A0AAD7FLZ8"/>